<evidence type="ECO:0000313" key="9">
    <source>
        <dbReference type="EnsemblMetazoa" id="GPPI006652-PA"/>
    </source>
</evidence>
<dbReference type="STRING" id="67801.A0A1B0AS79"/>
<feature type="binding site" evidence="8">
    <location>
        <position position="56"/>
    </location>
    <ligand>
        <name>[4Fe-4S] cluster</name>
        <dbReference type="ChEBI" id="CHEBI:49883"/>
        <label>1</label>
    </ligand>
</feature>
<protein>
    <recommendedName>
        <fullName evidence="8">Cytosolic Fe-S cluster assembly factor NUBP1 homolog</fullName>
    </recommendedName>
</protein>
<feature type="binding site" evidence="8">
    <location>
        <position position="73"/>
    </location>
    <ligand>
        <name>[4Fe-4S] cluster</name>
        <dbReference type="ChEBI" id="CHEBI:49883"/>
        <label>1</label>
    </ligand>
</feature>
<evidence type="ECO:0000313" key="10">
    <source>
        <dbReference type="Proteomes" id="UP000092460"/>
    </source>
</evidence>
<evidence type="ECO:0000256" key="7">
    <source>
        <dbReference type="ARBA" id="ARBA00023014"/>
    </source>
</evidence>
<dbReference type="Gene3D" id="3.40.50.300">
    <property type="entry name" value="P-loop containing nucleotide triphosphate hydrolases"/>
    <property type="match status" value="1"/>
</dbReference>
<dbReference type="GO" id="GO:0005829">
    <property type="term" value="C:cytosol"/>
    <property type="evidence" value="ECO:0007669"/>
    <property type="project" value="TreeGrafter"/>
</dbReference>
<feature type="binding site" evidence="8">
    <location>
        <position position="293"/>
    </location>
    <ligand>
        <name>[4Fe-4S] cluster</name>
        <dbReference type="ChEBI" id="CHEBI:49883"/>
        <label>2</label>
        <note>ligand shared with heterodimeric partner</note>
    </ligand>
</feature>
<feature type="binding site" evidence="8">
    <location>
        <position position="79"/>
    </location>
    <ligand>
        <name>[4Fe-4S] cluster</name>
        <dbReference type="ChEBI" id="CHEBI:49883"/>
        <label>1</label>
    </ligand>
</feature>
<dbReference type="EMBL" id="JXJN01002686">
    <property type="status" value="NOT_ANNOTATED_CDS"/>
    <property type="molecule type" value="Genomic_DNA"/>
</dbReference>
<feature type="binding site" evidence="8">
    <location>
        <position position="290"/>
    </location>
    <ligand>
        <name>[4Fe-4S] cluster</name>
        <dbReference type="ChEBI" id="CHEBI:49883"/>
        <label>2</label>
        <note>ligand shared with heterodimeric partner</note>
    </ligand>
</feature>
<dbReference type="GO" id="GO:0005524">
    <property type="term" value="F:ATP binding"/>
    <property type="evidence" value="ECO:0007669"/>
    <property type="project" value="UniProtKB-KW"/>
</dbReference>
<dbReference type="Proteomes" id="UP000092460">
    <property type="component" value="Unassembled WGS sequence"/>
</dbReference>
<dbReference type="GO" id="GO:0140663">
    <property type="term" value="F:ATP-dependent FeS chaperone activity"/>
    <property type="evidence" value="ECO:0007669"/>
    <property type="project" value="InterPro"/>
</dbReference>
<sequence length="360" mass="39100">MLIEVILLSTISALDLTKQTVFESVINSAPVEAIKTLHKEKHKKRSIEMMPEPENCPGVQTPNAGLASACQGCPNQKICSDPNKKLEDPGKALVAAALKNVRNKVLILSGKGGVGKSTITMLLTRYLSKKHTENNFGVLDIDICGPSQPRLLGVEGESVHQSGSGWSPVSVDDNVCLMSIGFLLGSSDDAIIWRGPKKNGMIRQFLSEVDWGTLDLLLLDTPPGTSDEHLSVVSYLRDDNNEGGDKSLNAIIVTTPQEVALLDVRKEINFCKKQRIPIIGVIENMSTFHCGFCGKYSEIFPAKTGGAKAMCEEMNVPYLGSLPLDPELAKLCDQGEDITTLKSDTVDALDQICQHFANFF</sequence>
<keyword evidence="7 8" id="KW-0411">Iron-sulfur</keyword>
<dbReference type="VEuPathDB" id="VectorBase:GPPI006652"/>
<keyword evidence="3 8" id="KW-0479">Metal-binding</keyword>
<dbReference type="HAMAP" id="MF_02040">
    <property type="entry name" value="Mrp_NBP35"/>
    <property type="match status" value="1"/>
</dbReference>
<dbReference type="FunFam" id="3.40.50.300:FF:001759">
    <property type="entry name" value="Cytosolic Fe-S cluster assembly factor NUBP1 homolog"/>
    <property type="match status" value="1"/>
</dbReference>
<evidence type="ECO:0000256" key="4">
    <source>
        <dbReference type="ARBA" id="ARBA00022741"/>
    </source>
</evidence>
<dbReference type="InterPro" id="IPR019591">
    <property type="entry name" value="Mrp/NBP35_ATP-bd"/>
</dbReference>
<name>A0A1B0AS79_9MUSC</name>
<dbReference type="PANTHER" id="PTHR23264">
    <property type="entry name" value="NUCLEOTIDE-BINDING PROTEIN NBP35 YEAST -RELATED"/>
    <property type="match status" value="1"/>
</dbReference>
<reference evidence="10" key="1">
    <citation type="submission" date="2015-01" db="EMBL/GenBank/DDBJ databases">
        <authorList>
            <person name="Aksoy S."/>
            <person name="Warren W."/>
            <person name="Wilson R.K."/>
        </authorList>
    </citation>
    <scope>NUCLEOTIDE SEQUENCE [LARGE SCALE GENOMIC DNA]</scope>
    <source>
        <strain evidence="10">IAEA</strain>
    </source>
</reference>
<evidence type="ECO:0000256" key="2">
    <source>
        <dbReference type="ARBA" id="ARBA00022490"/>
    </source>
</evidence>
<keyword evidence="5 8" id="KW-0067">ATP-binding</keyword>
<evidence type="ECO:0000256" key="1">
    <source>
        <dbReference type="ARBA" id="ARBA00022485"/>
    </source>
</evidence>
<dbReference type="GO" id="GO:0046872">
    <property type="term" value="F:metal ion binding"/>
    <property type="evidence" value="ECO:0007669"/>
    <property type="project" value="UniProtKB-KW"/>
</dbReference>
<proteinExistence type="inferred from homology"/>
<accession>A0A1B0AS79</accession>
<comment type="subunit">
    <text evidence="8">Heterotetramer of 2 NUBP1 and 2 NUBP2 chains.</text>
</comment>
<keyword evidence="4 8" id="KW-0547">Nucleotide-binding</keyword>
<dbReference type="GO" id="GO:0051539">
    <property type="term" value="F:4 iron, 4 sulfur cluster binding"/>
    <property type="evidence" value="ECO:0007669"/>
    <property type="project" value="UniProtKB-UniRule"/>
</dbReference>
<dbReference type="GO" id="GO:0016226">
    <property type="term" value="P:iron-sulfur cluster assembly"/>
    <property type="evidence" value="ECO:0007669"/>
    <property type="project" value="UniProtKB-UniRule"/>
</dbReference>
<keyword evidence="1 8" id="KW-0004">4Fe-4S</keyword>
<keyword evidence="2 8" id="KW-0963">Cytoplasm</keyword>
<evidence type="ECO:0000256" key="8">
    <source>
        <dbReference type="HAMAP-Rule" id="MF_03038"/>
    </source>
</evidence>
<feature type="binding site" evidence="8">
    <location>
        <begin position="110"/>
        <end position="117"/>
    </location>
    <ligand>
        <name>ATP</name>
        <dbReference type="ChEBI" id="CHEBI:30616"/>
    </ligand>
</feature>
<keyword evidence="10" id="KW-1185">Reference proteome</keyword>
<keyword evidence="6 8" id="KW-0408">Iron</keyword>
<comment type="cofactor">
    <cofactor evidence="8">
        <name>[4Fe-4S] cluster</name>
        <dbReference type="ChEBI" id="CHEBI:49883"/>
    </cofactor>
    <text evidence="8">Binds 4 [4Fe-4S] clusters per heterotetramer. Contains two stable clusters in the N-termini of NUBP1 and two labile, bridging clusters between subunits of the NUBP1-NUBP2 heterotetramer.</text>
</comment>
<evidence type="ECO:0000256" key="6">
    <source>
        <dbReference type="ARBA" id="ARBA00023004"/>
    </source>
</evidence>
<dbReference type="CDD" id="cd02037">
    <property type="entry name" value="Mrp_NBP35"/>
    <property type="match status" value="1"/>
</dbReference>
<comment type="function">
    <text evidence="8">Component of the cytosolic iron-sulfur (Fe/S) protein assembly (CIA) machinery. Required for maturation of extramitochondrial Fe-S proteins. The NUBP1-NUBP2 heterotetramer forms a Fe-S scaffold complex, mediating the de novo assembly of an Fe-S cluster and its transfer to target apoproteins.</text>
</comment>
<reference evidence="9" key="2">
    <citation type="submission" date="2020-05" db="UniProtKB">
        <authorList>
            <consortium name="EnsemblMetazoa"/>
        </authorList>
    </citation>
    <scope>IDENTIFICATION</scope>
    <source>
        <strain evidence="9">IAEA</strain>
    </source>
</reference>
<dbReference type="InterPro" id="IPR027417">
    <property type="entry name" value="P-loop_NTPase"/>
</dbReference>
<dbReference type="Pfam" id="PF10609">
    <property type="entry name" value="ParA"/>
    <property type="match status" value="1"/>
</dbReference>
<comment type="subcellular location">
    <subcellularLocation>
        <location evidence="8">Cytoplasm</location>
    </subcellularLocation>
</comment>
<feature type="binding site" evidence="8">
    <location>
        <position position="70"/>
    </location>
    <ligand>
        <name>[4Fe-4S] cluster</name>
        <dbReference type="ChEBI" id="CHEBI:49883"/>
        <label>1</label>
    </ligand>
</feature>
<dbReference type="InterPro" id="IPR033756">
    <property type="entry name" value="YlxH/NBP35"/>
</dbReference>
<dbReference type="SUPFAM" id="SSF52540">
    <property type="entry name" value="P-loop containing nucleoside triphosphate hydrolases"/>
    <property type="match status" value="1"/>
</dbReference>
<evidence type="ECO:0000256" key="5">
    <source>
        <dbReference type="ARBA" id="ARBA00022840"/>
    </source>
</evidence>
<dbReference type="HAMAP" id="MF_03038">
    <property type="entry name" value="NUBP1"/>
    <property type="match status" value="1"/>
</dbReference>
<evidence type="ECO:0000256" key="3">
    <source>
        <dbReference type="ARBA" id="ARBA00022723"/>
    </source>
</evidence>
<dbReference type="AlphaFoldDB" id="A0A1B0AS79"/>
<organism evidence="9 10">
    <name type="scientific">Glossina palpalis gambiensis</name>
    <dbReference type="NCBI Taxonomy" id="67801"/>
    <lineage>
        <taxon>Eukaryota</taxon>
        <taxon>Metazoa</taxon>
        <taxon>Ecdysozoa</taxon>
        <taxon>Arthropoda</taxon>
        <taxon>Hexapoda</taxon>
        <taxon>Insecta</taxon>
        <taxon>Pterygota</taxon>
        <taxon>Neoptera</taxon>
        <taxon>Endopterygota</taxon>
        <taxon>Diptera</taxon>
        <taxon>Brachycera</taxon>
        <taxon>Muscomorpha</taxon>
        <taxon>Hippoboscoidea</taxon>
        <taxon>Glossinidae</taxon>
        <taxon>Glossina</taxon>
    </lineage>
</organism>
<comment type="similarity">
    <text evidence="8">Belongs to the Mrp/NBP35 ATP-binding proteins family. NUBP1/NBP35 subfamily.</text>
</comment>
<dbReference type="InterPro" id="IPR028601">
    <property type="entry name" value="NUBP1/Nbp35"/>
</dbReference>
<dbReference type="EnsemblMetazoa" id="GPPI006652-RA">
    <property type="protein sequence ID" value="GPPI006652-PA"/>
    <property type="gene ID" value="GPPI006652"/>
</dbReference>
<dbReference type="PANTHER" id="PTHR23264:SF35">
    <property type="entry name" value="CYTOSOLIC FE-S CLUSTER ASSEMBLY FACTOR NUBP1"/>
    <property type="match status" value="1"/>
</dbReference>